<dbReference type="Proteomes" id="UP000193689">
    <property type="component" value="Unassembled WGS sequence"/>
</dbReference>
<organism evidence="5 6">
    <name type="scientific">Pseudomassariella vexata</name>
    <dbReference type="NCBI Taxonomy" id="1141098"/>
    <lineage>
        <taxon>Eukaryota</taxon>
        <taxon>Fungi</taxon>
        <taxon>Dikarya</taxon>
        <taxon>Ascomycota</taxon>
        <taxon>Pezizomycotina</taxon>
        <taxon>Sordariomycetes</taxon>
        <taxon>Xylariomycetidae</taxon>
        <taxon>Amphisphaeriales</taxon>
        <taxon>Pseudomassariaceae</taxon>
        <taxon>Pseudomassariella</taxon>
    </lineage>
</organism>
<dbReference type="InterPro" id="IPR034228">
    <property type="entry name" value="Nop6_RRM"/>
</dbReference>
<dbReference type="EMBL" id="MCFJ01000011">
    <property type="protein sequence ID" value="ORY60515.1"/>
    <property type="molecule type" value="Genomic_DNA"/>
</dbReference>
<feature type="compositionally biased region" description="Basic and acidic residues" evidence="3">
    <location>
        <begin position="50"/>
        <end position="61"/>
    </location>
</feature>
<proteinExistence type="predicted"/>
<dbReference type="STRING" id="1141098.A0A1Y2DPD6"/>
<dbReference type="CDD" id="cd12400">
    <property type="entry name" value="RRM_Nop6"/>
    <property type="match status" value="1"/>
</dbReference>
<feature type="compositionally biased region" description="Basic and acidic residues" evidence="3">
    <location>
        <begin position="71"/>
        <end position="81"/>
    </location>
</feature>
<dbReference type="OrthoDB" id="167718at2759"/>
<dbReference type="SUPFAM" id="SSF54928">
    <property type="entry name" value="RNA-binding domain, RBD"/>
    <property type="match status" value="1"/>
</dbReference>
<dbReference type="GO" id="GO:0042274">
    <property type="term" value="P:ribosomal small subunit biogenesis"/>
    <property type="evidence" value="ECO:0007669"/>
    <property type="project" value="TreeGrafter"/>
</dbReference>
<dbReference type="FunFam" id="3.30.70.330:FF:000376">
    <property type="entry name" value="Putative RNA binding protein"/>
    <property type="match status" value="1"/>
</dbReference>
<dbReference type="Gene3D" id="3.30.70.330">
    <property type="match status" value="1"/>
</dbReference>
<feature type="compositionally biased region" description="Basic residues" evidence="3">
    <location>
        <begin position="36"/>
        <end position="49"/>
    </location>
</feature>
<dbReference type="GeneID" id="63776978"/>
<dbReference type="SMART" id="SM00360">
    <property type="entry name" value="RRM"/>
    <property type="match status" value="1"/>
</dbReference>
<accession>A0A1Y2DPD6</accession>
<comment type="caution">
    <text evidence="5">The sequence shown here is derived from an EMBL/GenBank/DDBJ whole genome shotgun (WGS) entry which is preliminary data.</text>
</comment>
<feature type="region of interest" description="Disordered" evidence="3">
    <location>
        <begin position="1"/>
        <end position="161"/>
    </location>
</feature>
<evidence type="ECO:0000256" key="2">
    <source>
        <dbReference type="PROSITE-ProRule" id="PRU00176"/>
    </source>
</evidence>
<protein>
    <recommendedName>
        <fullName evidence="4">RRM domain-containing protein</fullName>
    </recommendedName>
</protein>
<gene>
    <name evidence="5" type="ORF">BCR38DRAFT_441321</name>
</gene>
<dbReference type="Pfam" id="PF00076">
    <property type="entry name" value="RRM_1"/>
    <property type="match status" value="1"/>
</dbReference>
<reference evidence="5 6" key="1">
    <citation type="submission" date="2016-07" db="EMBL/GenBank/DDBJ databases">
        <title>Pervasive Adenine N6-methylation of Active Genes in Fungi.</title>
        <authorList>
            <consortium name="DOE Joint Genome Institute"/>
            <person name="Mondo S.J."/>
            <person name="Dannebaum R.O."/>
            <person name="Kuo R.C."/>
            <person name="Labutti K."/>
            <person name="Haridas S."/>
            <person name="Kuo A."/>
            <person name="Salamov A."/>
            <person name="Ahrendt S.R."/>
            <person name="Lipzen A."/>
            <person name="Sullivan W."/>
            <person name="Andreopoulos W.B."/>
            <person name="Clum A."/>
            <person name="Lindquist E."/>
            <person name="Daum C."/>
            <person name="Ramamoorthy G.K."/>
            <person name="Gryganskyi A."/>
            <person name="Culley D."/>
            <person name="Magnuson J.K."/>
            <person name="James T.Y."/>
            <person name="O'Malley M.A."/>
            <person name="Stajich J.E."/>
            <person name="Spatafora J.W."/>
            <person name="Visel A."/>
            <person name="Grigoriev I.V."/>
        </authorList>
    </citation>
    <scope>NUCLEOTIDE SEQUENCE [LARGE SCALE GENOMIC DNA]</scope>
    <source>
        <strain evidence="5 6">CBS 129021</strain>
    </source>
</reference>
<dbReference type="InterPro" id="IPR012677">
    <property type="entry name" value="Nucleotide-bd_a/b_plait_sf"/>
</dbReference>
<dbReference type="PANTHER" id="PTHR23236:SF51">
    <property type="entry name" value="NUCLEOLAR PROTEIN 6"/>
    <property type="match status" value="1"/>
</dbReference>
<sequence>MKRKTGDDDAAPTVDSELAGSKKRQRLSDEDTSPKVAKKINKEKSKKKDRKDNNDKNDKSEKKAKKSKKATKSEEDVKIEVDAEAVQPAQETSQDQPMKNADDEAVAIEAQSAVKKKKSKKNKTKKDPKSETTTVKAESSADEPTKATKGQHGDNATAENKSNKKTRFIVFVGNLPYSAKVADIEKHFNAVRPTSIRLLHQKNDPTKSRGIAFVEFAGYDTMKTCLKKMHHTTMTCMGVDHRGRPKEEERQINVELTAGGGGNTQHRKEKIKEKNEKLKGERERRAIEEEKAKVKKETERLTKEGEKKGGQDGIHPSRKAIMAKIS</sequence>
<dbReference type="InterPro" id="IPR000504">
    <property type="entry name" value="RRM_dom"/>
</dbReference>
<dbReference type="InParanoid" id="A0A1Y2DPD6"/>
<feature type="region of interest" description="Disordered" evidence="3">
    <location>
        <begin position="257"/>
        <end position="326"/>
    </location>
</feature>
<dbReference type="GO" id="GO:0005730">
    <property type="term" value="C:nucleolus"/>
    <property type="evidence" value="ECO:0007669"/>
    <property type="project" value="TreeGrafter"/>
</dbReference>
<feature type="compositionally biased region" description="Basic residues" evidence="3">
    <location>
        <begin position="114"/>
        <end position="124"/>
    </location>
</feature>
<keyword evidence="1 2" id="KW-0694">RNA-binding</keyword>
<dbReference type="PANTHER" id="PTHR23236">
    <property type="entry name" value="EUKARYOTIC TRANSLATION INITIATION FACTOR 4B/4H"/>
    <property type="match status" value="1"/>
</dbReference>
<dbReference type="AlphaFoldDB" id="A0A1Y2DPD6"/>
<dbReference type="RefSeq" id="XP_040712742.1">
    <property type="nucleotide sequence ID" value="XM_040860766.1"/>
</dbReference>
<evidence type="ECO:0000313" key="6">
    <source>
        <dbReference type="Proteomes" id="UP000193689"/>
    </source>
</evidence>
<feature type="compositionally biased region" description="Basic and acidic residues" evidence="3">
    <location>
        <begin position="270"/>
        <end position="310"/>
    </location>
</feature>
<name>A0A1Y2DPD6_9PEZI</name>
<dbReference type="InterPro" id="IPR035979">
    <property type="entry name" value="RBD_domain_sf"/>
</dbReference>
<keyword evidence="6" id="KW-1185">Reference proteome</keyword>
<evidence type="ECO:0000256" key="3">
    <source>
        <dbReference type="SAM" id="MobiDB-lite"/>
    </source>
</evidence>
<evidence type="ECO:0000313" key="5">
    <source>
        <dbReference type="EMBL" id="ORY60515.1"/>
    </source>
</evidence>
<feature type="domain" description="RRM" evidence="4">
    <location>
        <begin position="168"/>
        <end position="259"/>
    </location>
</feature>
<dbReference type="GO" id="GO:0019843">
    <property type="term" value="F:rRNA binding"/>
    <property type="evidence" value="ECO:0007669"/>
    <property type="project" value="TreeGrafter"/>
</dbReference>
<evidence type="ECO:0000259" key="4">
    <source>
        <dbReference type="PROSITE" id="PS50102"/>
    </source>
</evidence>
<dbReference type="PROSITE" id="PS50102">
    <property type="entry name" value="RRM"/>
    <property type="match status" value="1"/>
</dbReference>
<evidence type="ECO:0000256" key="1">
    <source>
        <dbReference type="ARBA" id="ARBA00022884"/>
    </source>
</evidence>